<feature type="transmembrane region" description="Helical" evidence="1">
    <location>
        <begin position="65"/>
        <end position="83"/>
    </location>
</feature>
<keyword evidence="1" id="KW-0472">Membrane</keyword>
<keyword evidence="1" id="KW-1133">Transmembrane helix</keyword>
<keyword evidence="1" id="KW-0812">Transmembrane</keyword>
<accession>A0A160U093</accession>
<protein>
    <submittedName>
        <fullName evidence="2">Uncharacterized protein</fullName>
    </submittedName>
</protein>
<name>A0A160U093_9ZZZZ</name>
<organism evidence="2">
    <name type="scientific">hydrothermal vent metagenome</name>
    <dbReference type="NCBI Taxonomy" id="652676"/>
    <lineage>
        <taxon>unclassified sequences</taxon>
        <taxon>metagenomes</taxon>
        <taxon>ecological metagenomes</taxon>
    </lineage>
</organism>
<dbReference type="AlphaFoldDB" id="A0A160U093"/>
<dbReference type="EMBL" id="CZQD01000044">
    <property type="protein sequence ID" value="CUS57500.1"/>
    <property type="molecule type" value="Genomic_DNA"/>
</dbReference>
<evidence type="ECO:0000256" key="1">
    <source>
        <dbReference type="SAM" id="Phobius"/>
    </source>
</evidence>
<sequence>MKTISPLISHHRAELKAEARLNRYLLLGAIFMALVSFSVFISTLLGHYPLPFGEDLFAENPERMIGASNFFVATAIGAALRMWRKRQMRIKLLIAEAFIREDDADTGLRLLLEPVFGPTVWDGADTPILAHRSPA</sequence>
<evidence type="ECO:0000313" key="2">
    <source>
        <dbReference type="EMBL" id="CUS57500.1"/>
    </source>
</evidence>
<feature type="transmembrane region" description="Helical" evidence="1">
    <location>
        <begin position="21"/>
        <end position="45"/>
    </location>
</feature>
<reference evidence="2" key="1">
    <citation type="submission" date="2015-10" db="EMBL/GenBank/DDBJ databases">
        <authorList>
            <person name="Gilbert D.G."/>
        </authorList>
    </citation>
    <scope>NUCLEOTIDE SEQUENCE</scope>
</reference>
<gene>
    <name evidence="2" type="ORF">MGWOODY_Hyp1102</name>
</gene>
<proteinExistence type="predicted"/>